<feature type="region of interest" description="Disordered" evidence="1">
    <location>
        <begin position="648"/>
        <end position="679"/>
    </location>
</feature>
<feature type="region of interest" description="Disordered" evidence="1">
    <location>
        <begin position="262"/>
        <end position="281"/>
    </location>
</feature>
<accession>A0A6A6U1M5</accession>
<feature type="region of interest" description="Disordered" evidence="1">
    <location>
        <begin position="421"/>
        <end position="596"/>
    </location>
</feature>
<feature type="compositionally biased region" description="Polar residues" evidence="1">
    <location>
        <begin position="481"/>
        <end position="490"/>
    </location>
</feature>
<name>A0A6A6U1M5_9PEZI</name>
<evidence type="ECO:0000259" key="2">
    <source>
        <dbReference type="Pfam" id="PF11274"/>
    </source>
</evidence>
<feature type="compositionally biased region" description="Low complexity" evidence="1">
    <location>
        <begin position="660"/>
        <end position="679"/>
    </location>
</feature>
<dbReference type="EMBL" id="MU004241">
    <property type="protein sequence ID" value="KAF2665028.1"/>
    <property type="molecule type" value="Genomic_DNA"/>
</dbReference>
<dbReference type="Gene3D" id="3.30.530.20">
    <property type="match status" value="1"/>
</dbReference>
<feature type="region of interest" description="Disordered" evidence="1">
    <location>
        <begin position="39"/>
        <end position="65"/>
    </location>
</feature>
<feature type="domain" description="DUF3074" evidence="2">
    <location>
        <begin position="120"/>
        <end position="353"/>
    </location>
</feature>
<dbReference type="SUPFAM" id="SSF55961">
    <property type="entry name" value="Bet v1-like"/>
    <property type="match status" value="1"/>
</dbReference>
<sequence length="679" mass="74288">MANLHAALESLGPRPFGDVPLDDLSNFISETFAQAELIVNSVPPPPPNPTAEALSSSSSGSSIATKAAEITPSAIQPHPVHPEHEDLRSSWGKPLKLNAKDNPLGLTLYKMAAHDRHGAWFARRSVHEGLPFDRWKMAMQGEFAESLAVSGGPGAGAIRGIGADRVLEKKLIKGLGKMEVYHFSAQFPGPTAPRDFVTLLLTTDSGLSDKSSPHDGGEKIDDFMPKHYMVVSIPVEHPDAPVKSGIVRASYESVEIIREVPRSDARSKSTPDLLDAGASRGRARGSTIGFAESRGVSAKGERIDKHSDDEMSNPVEWIMITRSDPGGGIPRFMVERGTPGSIAGDAVKFLDWATSKTEFLVEDDEAPEPELLKKVDTLEAPKISRRISNSSTFEPSGVTDTGIIASLTNVAKDYIPEGIQNMLPGASNLPVNEEDDDDDDSTETSSVESFASAEQFTTAPDGQEAGPSGVPTYIRHARDLSTPSTASIASTEKKEATTRLERELTKLENRRRELDEKFNKSQQAQAEKANEQLSKDQKDVDKIRQRLEKDRQRQERKHAKEVRKLDDKRAAEQRKAEERSRKAAEGDAVTRLTRERDQHRRMAEVLRQENDIWRERVGELQKENTLLVSRVVRLQGGRELLREIREEINADTATSGNLRASSPASGKSGKSAGAKSVGS</sequence>
<dbReference type="PANTHER" id="PTHR40370:SF1">
    <property type="entry name" value="DUF3074 DOMAIN-CONTAINING PROTEIN"/>
    <property type="match status" value="1"/>
</dbReference>
<dbReference type="AlphaFoldDB" id="A0A6A6U1M5"/>
<feature type="compositionally biased region" description="Basic and acidic residues" evidence="1">
    <location>
        <begin position="528"/>
        <end position="553"/>
    </location>
</feature>
<feature type="compositionally biased region" description="Basic and acidic residues" evidence="1">
    <location>
        <begin position="562"/>
        <end position="585"/>
    </location>
</feature>
<gene>
    <name evidence="3" type="ORF">BT63DRAFT_428974</name>
</gene>
<evidence type="ECO:0000256" key="1">
    <source>
        <dbReference type="SAM" id="MobiDB-lite"/>
    </source>
</evidence>
<dbReference type="InterPro" id="IPR024500">
    <property type="entry name" value="DUF3074"/>
</dbReference>
<protein>
    <recommendedName>
        <fullName evidence="2">DUF3074 domain-containing protein</fullName>
    </recommendedName>
</protein>
<dbReference type="Pfam" id="PF11274">
    <property type="entry name" value="DUF3074"/>
    <property type="match status" value="1"/>
</dbReference>
<keyword evidence="4" id="KW-1185">Reference proteome</keyword>
<feature type="compositionally biased region" description="Acidic residues" evidence="1">
    <location>
        <begin position="432"/>
        <end position="442"/>
    </location>
</feature>
<feature type="compositionally biased region" description="Basic and acidic residues" evidence="1">
    <location>
        <begin position="491"/>
        <end position="519"/>
    </location>
</feature>
<dbReference type="OrthoDB" id="5403181at2759"/>
<reference evidence="3" key="1">
    <citation type="journal article" date="2020" name="Stud. Mycol.">
        <title>101 Dothideomycetes genomes: a test case for predicting lifestyles and emergence of pathogens.</title>
        <authorList>
            <person name="Haridas S."/>
            <person name="Albert R."/>
            <person name="Binder M."/>
            <person name="Bloem J."/>
            <person name="Labutti K."/>
            <person name="Salamov A."/>
            <person name="Andreopoulos B."/>
            <person name="Baker S."/>
            <person name="Barry K."/>
            <person name="Bills G."/>
            <person name="Bluhm B."/>
            <person name="Cannon C."/>
            <person name="Castanera R."/>
            <person name="Culley D."/>
            <person name="Daum C."/>
            <person name="Ezra D."/>
            <person name="Gonzalez J."/>
            <person name="Henrissat B."/>
            <person name="Kuo A."/>
            <person name="Liang C."/>
            <person name="Lipzen A."/>
            <person name="Lutzoni F."/>
            <person name="Magnuson J."/>
            <person name="Mondo S."/>
            <person name="Nolan M."/>
            <person name="Ohm R."/>
            <person name="Pangilinan J."/>
            <person name="Park H.-J."/>
            <person name="Ramirez L."/>
            <person name="Alfaro M."/>
            <person name="Sun H."/>
            <person name="Tritt A."/>
            <person name="Yoshinaga Y."/>
            <person name="Zwiers L.-H."/>
            <person name="Turgeon B."/>
            <person name="Goodwin S."/>
            <person name="Spatafora J."/>
            <person name="Crous P."/>
            <person name="Grigoriev I."/>
        </authorList>
    </citation>
    <scope>NUCLEOTIDE SEQUENCE</scope>
    <source>
        <strain evidence="3">CBS 115976</strain>
    </source>
</reference>
<dbReference type="InterPro" id="IPR023393">
    <property type="entry name" value="START-like_dom_sf"/>
</dbReference>
<evidence type="ECO:0000313" key="3">
    <source>
        <dbReference type="EMBL" id="KAF2665028.1"/>
    </source>
</evidence>
<dbReference type="Proteomes" id="UP000799302">
    <property type="component" value="Unassembled WGS sequence"/>
</dbReference>
<dbReference type="PANTHER" id="PTHR40370">
    <property type="entry name" value="EXPRESSED PROTEIN"/>
    <property type="match status" value="1"/>
</dbReference>
<evidence type="ECO:0000313" key="4">
    <source>
        <dbReference type="Proteomes" id="UP000799302"/>
    </source>
</evidence>
<organism evidence="3 4">
    <name type="scientific">Microthyrium microscopicum</name>
    <dbReference type="NCBI Taxonomy" id="703497"/>
    <lineage>
        <taxon>Eukaryota</taxon>
        <taxon>Fungi</taxon>
        <taxon>Dikarya</taxon>
        <taxon>Ascomycota</taxon>
        <taxon>Pezizomycotina</taxon>
        <taxon>Dothideomycetes</taxon>
        <taxon>Dothideomycetes incertae sedis</taxon>
        <taxon>Microthyriales</taxon>
        <taxon>Microthyriaceae</taxon>
        <taxon>Microthyrium</taxon>
    </lineage>
</organism>
<proteinExistence type="predicted"/>